<dbReference type="GO" id="GO:0005886">
    <property type="term" value="C:plasma membrane"/>
    <property type="evidence" value="ECO:0007669"/>
    <property type="project" value="UniProtKB-SubCell"/>
</dbReference>
<dbReference type="InterPro" id="IPR052027">
    <property type="entry name" value="PspC"/>
</dbReference>
<evidence type="ECO:0000256" key="4">
    <source>
        <dbReference type="ARBA" id="ARBA00022989"/>
    </source>
</evidence>
<organism evidence="8 9">
    <name type="scientific">Radiobacillus deserti</name>
    <dbReference type="NCBI Taxonomy" id="2594883"/>
    <lineage>
        <taxon>Bacteria</taxon>
        <taxon>Bacillati</taxon>
        <taxon>Bacillota</taxon>
        <taxon>Bacilli</taxon>
        <taxon>Bacillales</taxon>
        <taxon>Bacillaceae</taxon>
        <taxon>Radiobacillus</taxon>
    </lineage>
</organism>
<protein>
    <submittedName>
        <fullName evidence="8">PspC domain-containing protein</fullName>
    </submittedName>
</protein>
<dbReference type="InterPro" id="IPR007168">
    <property type="entry name" value="Phageshock_PspC_N"/>
</dbReference>
<evidence type="ECO:0000313" key="9">
    <source>
        <dbReference type="Proteomes" id="UP000315215"/>
    </source>
</evidence>
<name>A0A516KIN2_9BACI</name>
<evidence type="ECO:0000259" key="7">
    <source>
        <dbReference type="Pfam" id="PF04024"/>
    </source>
</evidence>
<keyword evidence="5 6" id="KW-0472">Membrane</keyword>
<comment type="subcellular location">
    <subcellularLocation>
        <location evidence="1">Cell membrane</location>
        <topology evidence="1">Single-pass membrane protein</topology>
    </subcellularLocation>
</comment>
<evidence type="ECO:0000313" key="8">
    <source>
        <dbReference type="EMBL" id="QDP41249.1"/>
    </source>
</evidence>
<keyword evidence="4 6" id="KW-1133">Transmembrane helix</keyword>
<dbReference type="Pfam" id="PF04024">
    <property type="entry name" value="PspC"/>
    <property type="match status" value="1"/>
</dbReference>
<reference evidence="8 9" key="1">
    <citation type="submission" date="2019-07" db="EMBL/GenBank/DDBJ databases">
        <authorList>
            <person name="Li J."/>
        </authorList>
    </citation>
    <scope>NUCLEOTIDE SEQUENCE [LARGE SCALE GENOMIC DNA]</scope>
    <source>
        <strain evidence="8 9">TKL69</strain>
    </source>
</reference>
<evidence type="ECO:0000256" key="6">
    <source>
        <dbReference type="SAM" id="Phobius"/>
    </source>
</evidence>
<keyword evidence="9" id="KW-1185">Reference proteome</keyword>
<evidence type="ECO:0000256" key="1">
    <source>
        <dbReference type="ARBA" id="ARBA00004162"/>
    </source>
</evidence>
<dbReference type="AlphaFoldDB" id="A0A516KIN2"/>
<dbReference type="PANTHER" id="PTHR33885">
    <property type="entry name" value="PHAGE SHOCK PROTEIN C"/>
    <property type="match status" value="1"/>
</dbReference>
<dbReference type="PANTHER" id="PTHR33885:SF3">
    <property type="entry name" value="PHAGE SHOCK PROTEIN C"/>
    <property type="match status" value="1"/>
</dbReference>
<evidence type="ECO:0000256" key="5">
    <source>
        <dbReference type="ARBA" id="ARBA00023136"/>
    </source>
</evidence>
<dbReference type="RefSeq" id="WP_143895598.1">
    <property type="nucleotide sequence ID" value="NZ_CP041666.1"/>
</dbReference>
<dbReference type="KEGG" id="aqt:FN924_14295"/>
<feature type="domain" description="Phage shock protein PspC N-terminal" evidence="7">
    <location>
        <begin position="2"/>
        <end position="55"/>
    </location>
</feature>
<accession>A0A516KIN2</accession>
<evidence type="ECO:0000256" key="2">
    <source>
        <dbReference type="ARBA" id="ARBA00022475"/>
    </source>
</evidence>
<feature type="transmembrane region" description="Helical" evidence="6">
    <location>
        <begin position="37"/>
        <end position="58"/>
    </location>
</feature>
<feature type="transmembrane region" description="Helical" evidence="6">
    <location>
        <begin position="12"/>
        <end position="31"/>
    </location>
</feature>
<keyword evidence="2" id="KW-1003">Cell membrane</keyword>
<proteinExistence type="predicted"/>
<dbReference type="Proteomes" id="UP000315215">
    <property type="component" value="Chromosome"/>
</dbReference>
<evidence type="ECO:0000256" key="3">
    <source>
        <dbReference type="ARBA" id="ARBA00022692"/>
    </source>
</evidence>
<sequence>MKKLLRTRNDRYIAGVLGGIAKYFGIDATLVRLVFVVLLFLTYFCSAILYLLCCCFYYPK</sequence>
<gene>
    <name evidence="8" type="ORF">FN924_14295</name>
</gene>
<dbReference type="EMBL" id="CP041666">
    <property type="protein sequence ID" value="QDP41249.1"/>
    <property type="molecule type" value="Genomic_DNA"/>
</dbReference>
<keyword evidence="3 6" id="KW-0812">Transmembrane</keyword>